<dbReference type="GO" id="GO:0016887">
    <property type="term" value="F:ATP hydrolysis activity"/>
    <property type="evidence" value="ECO:0007669"/>
    <property type="project" value="InterPro"/>
</dbReference>
<dbReference type="SUPFAM" id="SSF52540">
    <property type="entry name" value="P-loop containing nucleoside triphosphate hydrolases"/>
    <property type="match status" value="2"/>
</dbReference>
<organism evidence="5 6">
    <name type="scientific">Streptomyces avermitilis</name>
    <dbReference type="NCBI Taxonomy" id="33903"/>
    <lineage>
        <taxon>Bacteria</taxon>
        <taxon>Bacillati</taxon>
        <taxon>Actinomycetota</taxon>
        <taxon>Actinomycetes</taxon>
        <taxon>Kitasatosporales</taxon>
        <taxon>Streptomycetaceae</taxon>
        <taxon>Streptomyces</taxon>
    </lineage>
</organism>
<proteinExistence type="predicted"/>
<feature type="region of interest" description="Disordered" evidence="3">
    <location>
        <begin position="231"/>
        <end position="251"/>
    </location>
</feature>
<dbReference type="CDD" id="cd03257">
    <property type="entry name" value="ABC_NikE_OppD_transporters"/>
    <property type="match status" value="2"/>
</dbReference>
<evidence type="ECO:0000313" key="5">
    <source>
        <dbReference type="EMBL" id="GDY65797.1"/>
    </source>
</evidence>
<dbReference type="SMART" id="SM00382">
    <property type="entry name" value="AAA"/>
    <property type="match status" value="2"/>
</dbReference>
<dbReference type="InterPro" id="IPR017871">
    <property type="entry name" value="ABC_transporter-like_CS"/>
</dbReference>
<sequence length="500" mass="52442">MTATDVGIRIPDGPVLLPPTSLTVRAGEITALTGASGSGKTTLLRALIGHLPARAALACTALDVLGHHVPGLSPAALRALRRSRIAYVGQDPGSALNPRMTIRRLIAETATDAGDHVVPDLLRECRLPTVDGFPDRRPTALSGGQQRRVALARALARTPDILLLDEPTAGLDAALRDDIADLLRHLATARGLAIVMACHDPKLVDTCADHVVRLTAPARPASVAPVSVAPVSAAPAPAPPRVPGRRRPAPAPVVAAGPASAADEGIAARSVSVVFRGRYGVQQALDSVDFTAPPGSATGIVGPSGSGKTTLLRVLAGLHRPDSGTLTLEGQPLAHTARGRRPEHHRRIQFVPQNPLAALNPSRTVGAALTRPLRRHTRLARAEIPGRITALLEQVELPADFARRYPAELSGGQRQRVSIARALAAEPDVLLCDEITSALDPDTAVAVMEVLRRLRTERDMTVALVSHEIHLVAAYTDTVHLLDAGRVTAYGPTAALLPTA</sequence>
<evidence type="ECO:0000256" key="3">
    <source>
        <dbReference type="SAM" id="MobiDB-lite"/>
    </source>
</evidence>
<name>A0A4D4M1U9_STRAX</name>
<keyword evidence="1" id="KW-0547">Nucleotide-binding</keyword>
<gene>
    <name evidence="5" type="ORF">SAV14893_051900</name>
</gene>
<evidence type="ECO:0000256" key="1">
    <source>
        <dbReference type="ARBA" id="ARBA00022741"/>
    </source>
</evidence>
<accession>A0A4D4M1U9</accession>
<dbReference type="GO" id="GO:0022857">
    <property type="term" value="F:transmembrane transporter activity"/>
    <property type="evidence" value="ECO:0007669"/>
    <property type="project" value="TreeGrafter"/>
</dbReference>
<dbReference type="Pfam" id="PF00005">
    <property type="entry name" value="ABC_tran"/>
    <property type="match status" value="2"/>
</dbReference>
<dbReference type="EMBL" id="BJHX01000001">
    <property type="protein sequence ID" value="GDY65797.1"/>
    <property type="molecule type" value="Genomic_DNA"/>
</dbReference>
<feature type="domain" description="ABC transporter" evidence="4">
    <location>
        <begin position="268"/>
        <end position="500"/>
    </location>
</feature>
<dbReference type="InterPro" id="IPR027417">
    <property type="entry name" value="P-loop_NTPase"/>
</dbReference>
<dbReference type="PANTHER" id="PTHR24220:SF685">
    <property type="entry name" value="ABC TRANSPORTER RELATED"/>
    <property type="match status" value="1"/>
</dbReference>
<evidence type="ECO:0000256" key="2">
    <source>
        <dbReference type="ARBA" id="ARBA00022840"/>
    </source>
</evidence>
<evidence type="ECO:0000313" key="6">
    <source>
        <dbReference type="Proteomes" id="UP000302139"/>
    </source>
</evidence>
<dbReference type="Gene3D" id="3.40.50.300">
    <property type="entry name" value="P-loop containing nucleotide triphosphate hydrolases"/>
    <property type="match status" value="2"/>
</dbReference>
<dbReference type="PROSITE" id="PS50893">
    <property type="entry name" value="ABC_TRANSPORTER_2"/>
    <property type="match status" value="2"/>
</dbReference>
<dbReference type="InterPro" id="IPR015854">
    <property type="entry name" value="ABC_transpr_LolD-like"/>
</dbReference>
<keyword evidence="2 5" id="KW-0067">ATP-binding</keyword>
<protein>
    <submittedName>
        <fullName evidence="5">ABC transporter ATP-binding protein</fullName>
    </submittedName>
</protein>
<dbReference type="GO" id="GO:0005886">
    <property type="term" value="C:plasma membrane"/>
    <property type="evidence" value="ECO:0007669"/>
    <property type="project" value="TreeGrafter"/>
</dbReference>
<dbReference type="AlphaFoldDB" id="A0A4D4M1U9"/>
<dbReference type="InterPro" id="IPR003439">
    <property type="entry name" value="ABC_transporter-like_ATP-bd"/>
</dbReference>
<dbReference type="GO" id="GO:0005524">
    <property type="term" value="F:ATP binding"/>
    <property type="evidence" value="ECO:0007669"/>
    <property type="project" value="UniProtKB-KW"/>
</dbReference>
<reference evidence="5 6" key="1">
    <citation type="submission" date="2019-04" db="EMBL/GenBank/DDBJ databases">
        <title>Draft genome sequences of Streptomyces avermitilis NBRC 14893.</title>
        <authorList>
            <person name="Komaki H."/>
            <person name="Tamura T."/>
            <person name="Hosoyama A."/>
        </authorList>
    </citation>
    <scope>NUCLEOTIDE SEQUENCE [LARGE SCALE GENOMIC DNA]</scope>
    <source>
        <strain evidence="5 6">NBRC 14893</strain>
    </source>
</reference>
<comment type="caution">
    <text evidence="5">The sequence shown here is derived from an EMBL/GenBank/DDBJ whole genome shotgun (WGS) entry which is preliminary data.</text>
</comment>
<dbReference type="InterPro" id="IPR003593">
    <property type="entry name" value="AAA+_ATPase"/>
</dbReference>
<dbReference type="PANTHER" id="PTHR24220">
    <property type="entry name" value="IMPORT ATP-BINDING PROTEIN"/>
    <property type="match status" value="1"/>
</dbReference>
<dbReference type="Proteomes" id="UP000302139">
    <property type="component" value="Unassembled WGS sequence"/>
</dbReference>
<evidence type="ECO:0000259" key="4">
    <source>
        <dbReference type="PROSITE" id="PS50893"/>
    </source>
</evidence>
<feature type="domain" description="ABC transporter" evidence="4">
    <location>
        <begin position="1"/>
        <end position="241"/>
    </location>
</feature>
<dbReference type="PROSITE" id="PS00211">
    <property type="entry name" value="ABC_TRANSPORTER_1"/>
    <property type="match status" value="2"/>
</dbReference>